<evidence type="ECO:0000256" key="1">
    <source>
        <dbReference type="SAM" id="MobiDB-lite"/>
    </source>
</evidence>
<dbReference type="AlphaFoldDB" id="A0A849L1W6"/>
<gene>
    <name evidence="2" type="ORF">HMH01_07335</name>
</gene>
<name>A0A849L1W6_9RHOB</name>
<evidence type="ECO:0000313" key="3">
    <source>
        <dbReference type="Proteomes" id="UP000572377"/>
    </source>
</evidence>
<organism evidence="2 3">
    <name type="scientific">Halovulum dunhuangense</name>
    <dbReference type="NCBI Taxonomy" id="1505036"/>
    <lineage>
        <taxon>Bacteria</taxon>
        <taxon>Pseudomonadati</taxon>
        <taxon>Pseudomonadota</taxon>
        <taxon>Alphaproteobacteria</taxon>
        <taxon>Rhodobacterales</taxon>
        <taxon>Paracoccaceae</taxon>
        <taxon>Halovulum</taxon>
    </lineage>
</organism>
<sequence>MEDPRKLSVAFGSFACVIEGFEDPFPLMHEVVRYFQRMASENPGFGRFDEIADFDELAALLLDEGVDVEIAPIAGGVHVRRFALLETGAAPEAEQDEAGPTAEMTEAAPDIDDALAADSAEDAPEAGGAEDAPEEEVADEFRQDDDAADQSAEAEATQDENAEAAADDAETDETVGGEQHGTDEAPASDAERGTAQETDKDAARPDEAPLRLVPSPPEAPPSRNAPLRLDNPAPADTGAAAPAPKRLLLGPDLVRPIEPEPRPPFIDRVMGTGSEPPAEKPAMADKAQAGPSAPADPGAESREEPRRGGLGGFFRRSTPAEPAPPTGTPTAEAPAPKPAAPVPLRAVETEPTPQAPAAEETPEPQSRGLRSLLRGRPSAPAAPATAGPEPEPEPKAAAPRAAMSEPRSGEGDSLHDRLHSSFGDLPEPVSPSAVRLEEIVAGEDDPTTIRGFARAAGAASLPEMMTAATGYLALVGGQPLVTRGQIMAAVQEIVGETPLSAEAKVKAFGKLMRSGDLVRLDDGQFMLTEERLTDLRGRTGV</sequence>
<accession>A0A849L1W6</accession>
<reference evidence="2 3" key="1">
    <citation type="submission" date="2020-05" db="EMBL/GenBank/DDBJ databases">
        <title>Gimesia benthica sp. nov., a novel planctomycete isolated from a deep-sea water sample of the Northwest Indian Ocean.</title>
        <authorList>
            <person name="Wang J."/>
            <person name="Ruan C."/>
            <person name="Song L."/>
            <person name="Zhu Y."/>
            <person name="Li A."/>
            <person name="Zheng X."/>
            <person name="Wang L."/>
            <person name="Lu Z."/>
            <person name="Huang Y."/>
            <person name="Du W."/>
            <person name="Zhou Y."/>
            <person name="Huang L."/>
            <person name="Dai X."/>
        </authorList>
    </citation>
    <scope>NUCLEOTIDE SEQUENCE [LARGE SCALE GENOMIC DNA]</scope>
    <source>
        <strain evidence="2 3">YYQ-30</strain>
    </source>
</reference>
<feature type="compositionally biased region" description="Low complexity" evidence="1">
    <location>
        <begin position="349"/>
        <end position="388"/>
    </location>
</feature>
<keyword evidence="3" id="KW-1185">Reference proteome</keyword>
<feature type="compositionally biased region" description="Basic and acidic residues" evidence="1">
    <location>
        <begin position="407"/>
        <end position="419"/>
    </location>
</feature>
<protein>
    <submittedName>
        <fullName evidence="2">Uncharacterized protein</fullName>
    </submittedName>
</protein>
<feature type="region of interest" description="Disordered" evidence="1">
    <location>
        <begin position="118"/>
        <end position="430"/>
    </location>
</feature>
<proteinExistence type="predicted"/>
<evidence type="ECO:0000313" key="2">
    <source>
        <dbReference type="EMBL" id="NNU80250.1"/>
    </source>
</evidence>
<dbReference type="EMBL" id="JABFBC010000001">
    <property type="protein sequence ID" value="NNU80250.1"/>
    <property type="molecule type" value="Genomic_DNA"/>
</dbReference>
<dbReference type="Proteomes" id="UP000572377">
    <property type="component" value="Unassembled WGS sequence"/>
</dbReference>
<feature type="compositionally biased region" description="Low complexity" evidence="1">
    <location>
        <begin position="395"/>
        <end position="406"/>
    </location>
</feature>
<comment type="caution">
    <text evidence="2">The sequence shown here is derived from an EMBL/GenBank/DDBJ whole genome shotgun (WGS) entry which is preliminary data.</text>
</comment>
<dbReference type="RefSeq" id="WP_171323849.1">
    <property type="nucleotide sequence ID" value="NZ_JABFBC010000001.1"/>
</dbReference>
<feature type="compositionally biased region" description="Low complexity" evidence="1">
    <location>
        <begin position="232"/>
        <end position="244"/>
    </location>
</feature>
<feature type="compositionally biased region" description="Basic and acidic residues" evidence="1">
    <location>
        <begin position="189"/>
        <end position="209"/>
    </location>
</feature>
<feature type="compositionally biased region" description="Acidic residues" evidence="1">
    <location>
        <begin position="156"/>
        <end position="175"/>
    </location>
</feature>